<dbReference type="Proteomes" id="UP001362999">
    <property type="component" value="Unassembled WGS sequence"/>
</dbReference>
<keyword evidence="2" id="KW-1185">Reference proteome</keyword>
<dbReference type="EMBL" id="JAWWNJ010000019">
    <property type="protein sequence ID" value="KAK7036315.1"/>
    <property type="molecule type" value="Genomic_DNA"/>
</dbReference>
<sequence length="274" mass="29522">MTKRHAEEGRRVDGAFCDADAVEVAPRDDVTPTKMVAMGSGGGDGEQVLVLKVSGVAWWSSEARDLRSRCASFRTVIASMPSNAPHGRSSDSLPVDRVSKVKLLSAAGAEAVCGYRDSKLCHRKQSPHAPHQNEIQGLVARYCGCSMRGGDGVRPMESASCLRRQMEDVEKDAGRSCVASLFSRPANIVPLFTRIIDLSEEGCGWMDEQPPRVASSSSQHLRHPLGGGKTDPFHPTCYFTPTPYTVGRIILNSACPTSKRANTDSFRIGASACN</sequence>
<accession>A0AAW0CFD4</accession>
<reference evidence="1 2" key="1">
    <citation type="journal article" date="2024" name="J Genomics">
        <title>Draft genome sequencing and assembly of Favolaschia claudopus CIRM-BRFM 2984 isolated from oak limbs.</title>
        <authorList>
            <person name="Navarro D."/>
            <person name="Drula E."/>
            <person name="Chaduli D."/>
            <person name="Cazenave R."/>
            <person name="Ahrendt S."/>
            <person name="Wang J."/>
            <person name="Lipzen A."/>
            <person name="Daum C."/>
            <person name="Barry K."/>
            <person name="Grigoriev I.V."/>
            <person name="Favel A."/>
            <person name="Rosso M.N."/>
            <person name="Martin F."/>
        </authorList>
    </citation>
    <scope>NUCLEOTIDE SEQUENCE [LARGE SCALE GENOMIC DNA]</scope>
    <source>
        <strain evidence="1 2">CIRM-BRFM 2984</strain>
    </source>
</reference>
<gene>
    <name evidence="1" type="ORF">R3P38DRAFT_2771792</name>
</gene>
<name>A0AAW0CFD4_9AGAR</name>
<evidence type="ECO:0000313" key="1">
    <source>
        <dbReference type="EMBL" id="KAK7036315.1"/>
    </source>
</evidence>
<comment type="caution">
    <text evidence="1">The sequence shown here is derived from an EMBL/GenBank/DDBJ whole genome shotgun (WGS) entry which is preliminary data.</text>
</comment>
<dbReference type="AlphaFoldDB" id="A0AAW0CFD4"/>
<organism evidence="1 2">
    <name type="scientific">Favolaschia claudopus</name>
    <dbReference type="NCBI Taxonomy" id="2862362"/>
    <lineage>
        <taxon>Eukaryota</taxon>
        <taxon>Fungi</taxon>
        <taxon>Dikarya</taxon>
        <taxon>Basidiomycota</taxon>
        <taxon>Agaricomycotina</taxon>
        <taxon>Agaricomycetes</taxon>
        <taxon>Agaricomycetidae</taxon>
        <taxon>Agaricales</taxon>
        <taxon>Marasmiineae</taxon>
        <taxon>Mycenaceae</taxon>
        <taxon>Favolaschia</taxon>
    </lineage>
</organism>
<protein>
    <submittedName>
        <fullName evidence="1">Uncharacterized protein</fullName>
    </submittedName>
</protein>
<proteinExistence type="predicted"/>
<evidence type="ECO:0000313" key="2">
    <source>
        <dbReference type="Proteomes" id="UP001362999"/>
    </source>
</evidence>